<dbReference type="InterPro" id="IPR003767">
    <property type="entry name" value="Malate/L-lactate_DH-like"/>
</dbReference>
<dbReference type="Pfam" id="PF02615">
    <property type="entry name" value="Ldh_2"/>
    <property type="match status" value="6"/>
</dbReference>
<dbReference type="InterPro" id="IPR043143">
    <property type="entry name" value="Mal/L-sulf/L-lact_DH-like_NADP"/>
</dbReference>
<accession>A0A8J6HCG0</accession>
<comment type="caution">
    <text evidence="3">The sequence shown here is derived from an EMBL/GenBank/DDBJ whole genome shotgun (WGS) entry which is preliminary data.</text>
</comment>
<dbReference type="Proteomes" id="UP000719412">
    <property type="component" value="Unassembled WGS sequence"/>
</dbReference>
<dbReference type="GO" id="GO:0016491">
    <property type="term" value="F:oxidoreductase activity"/>
    <property type="evidence" value="ECO:0007669"/>
    <property type="project" value="UniProtKB-KW"/>
</dbReference>
<dbReference type="Gene3D" id="3.30.1370.60">
    <property type="entry name" value="Hypothetical oxidoreductase yiak, domain 2"/>
    <property type="match status" value="6"/>
</dbReference>
<evidence type="ECO:0000256" key="2">
    <source>
        <dbReference type="ARBA" id="ARBA00023002"/>
    </source>
</evidence>
<dbReference type="PANTHER" id="PTHR11091:SF0">
    <property type="entry name" value="MALATE DEHYDROGENASE"/>
    <property type="match status" value="1"/>
</dbReference>
<dbReference type="EMBL" id="JABDTM020026509">
    <property type="protein sequence ID" value="KAH0811846.1"/>
    <property type="molecule type" value="Genomic_DNA"/>
</dbReference>
<sequence length="1971" mass="210958">MASIARRFVSLFPKRSQIARDRQTLNVALRNMSIKILDIDTPIVPLSDAHRFISDCMVAVGTPKEYADILADNLVEADYRGHYSHGMNRLDMYVRDVQGGLCDCKAAPCVVKETAATAWVDGNNGLGAVVGLYSMDLAIKKAKEVGIGMVVAKESNHYGIAGKYSLQAIQHGLLGMSFTNTSPLMAPTRAKGSALGTNPISLGAPASSGDSFVLDMATTAVAVGKIEIQKRKHQPIPEGWAQDTKGDITTDPSVAYDAKRLMPLGGSELHSGYKGYGLGMLVEIFCGMLGGSAYGPNIRKWGDSSKKANLGQCFIAIDPGCFAPGFQGRLDDLMSFLRRMEPAEPDKPVLVAGDPERLHMAAANQAGGVRFIKMSTHLVEANTPLFHLDECRRFIVDCMLAVGTPRPNAEALANILIEADYRGHYSHGMNRIEMYLSEAQNGICKVDASPEILKETPATAWVEGHGGLGVVVGTFGMDLAIEKAKAVGVGLVVCKGSNHYGIAGMYALQAMKKGLLGLSFTNTSPVVAPTRTKHAALGTNPLSLAAPGLNGDSFVLDMATSAVAMGKIEMKNRTNSAIPSQWLDPDTGALHPLGGDESNSSYKGYGLVVLVEILCGILSGGAYGPNIRVLGNFERMADLGHCFIAVDPKCFAPGFEERLSDLMESLRQMPPNDPDKPVLVAGDSERLHMKAVDEAGDTPIIPLAEIRRFVIDCMMAVGAPKNNAEKLAENIVEADYRGFYGHGLNRLEIYLKEVRRGVCNAAAVPKELNESYATSWVDGNNGLGPVVGAFCMDLAIQKAQKLGVGLVVCKGSNHFGIATVYTMQALKKGLIGLCFSNTPPMVAPPRTKNILIGTNPWSMAAPGMRGDNFILDMATSVVSRGRIEMLKMNHMTIPSQWADPVTGALCPLGGTEDNSSYKGYGLAMIAEVLCGILSGGAYGPNIRMLGHFDKVADLGHCFIAIDPKCFAPGFDQRLSSFLQSLRQAPRIDRDRPVWVAGDRERLHMKAVDEARGLRYVQELLDASASVIPLPEIRRFVVDCMMAVGTPKNNAEKLAENIVEADYRGFYGHGLNRLGIFVGEVQHSVCNVVGFPKVLKETPATAWIDGNNGFGSVVGSFCMDLAIEKAQKVGIGLVVCKGSNHFGIGTMYTAQALKKNLIGICFTNTSPLVAPPRTRSTVIGTNSISMAAPGLNADSFNLDMATSAVSRGTIEMQQKKHLIIPSAWADSGSGALCPLGGTETNSSYKGYGLAVLVEVLCGILSGGAYGSNIRMLGSFDKLADLGHCFIAIDPKGFATGFEGRLSDLMETLRRTQPIDPKNPVLIAGDREKLHMKSVDQAGGVTYTRDQLEASAKIAKNLRHICGHLGGEPNIVFLTSSNTLSETQELDTPIVSLAECRRFVIDCMMAVGTPKHNAERLADNMVEADYRGLHGHGINRIEMFLSEVQHGSCDAAASPEVLNETAATAWVEGNNGLGPVVGSFCMNLAIDKAKNLGVGLVACKGSNHFGIGTTYVIQALKKDLGQMRNVYKEIEVVDDVAVLQPAIGTNPLSVAAPGMAEDNFVLDMATSVVSRGKIEMRRKMNVPVPLGWADPLTGALRPLGSTEENSSYKGYGLAICVEILCGILAGSTLGESPPYSLTEIHRFIKECMQAIGTPVSHAEALATCLTEADYRGHYCEGLNQLETYIDEIREGGCNKDAVPHILKETPVTAWVDGNNGLGVVVGNFCMNLAIKKAKASGIGWVVAKGSNTYGIAGLYPLKAIDEGLLGMSFTNSYPMVAPTRALESALGTNPISMAAPGLNGDSFVLDMATAAVAVGKIEILGRKQLPVPKEWANPETGALRPLGGHEPNSNYKGFGLAFFVEIFCGILSDSAYGPNIRKYGNFTQGANLGHCFVALNPTYFAPGFEERLSDLMNFIRNMQPADPDKPVLIPGDLEREHMATTDREGGVRYVKDLVASCRKLAQRLNVKPLSPLE</sequence>
<dbReference type="InterPro" id="IPR043144">
    <property type="entry name" value="Mal/L-sulf/L-lact_DH-like_ah"/>
</dbReference>
<comment type="similarity">
    <text evidence="1">Belongs to the LDH2/MDH2 oxidoreductase family.</text>
</comment>
<reference evidence="3" key="2">
    <citation type="submission" date="2021-08" db="EMBL/GenBank/DDBJ databases">
        <authorList>
            <person name="Eriksson T."/>
        </authorList>
    </citation>
    <scope>NUCLEOTIDE SEQUENCE</scope>
    <source>
        <strain evidence="3">Stoneville</strain>
        <tissue evidence="3">Whole head</tissue>
    </source>
</reference>
<organism evidence="3 4">
    <name type="scientific">Tenebrio molitor</name>
    <name type="common">Yellow mealworm beetle</name>
    <dbReference type="NCBI Taxonomy" id="7067"/>
    <lineage>
        <taxon>Eukaryota</taxon>
        <taxon>Metazoa</taxon>
        <taxon>Ecdysozoa</taxon>
        <taxon>Arthropoda</taxon>
        <taxon>Hexapoda</taxon>
        <taxon>Insecta</taxon>
        <taxon>Pterygota</taxon>
        <taxon>Neoptera</taxon>
        <taxon>Endopterygota</taxon>
        <taxon>Coleoptera</taxon>
        <taxon>Polyphaga</taxon>
        <taxon>Cucujiformia</taxon>
        <taxon>Tenebrionidae</taxon>
        <taxon>Tenebrio</taxon>
    </lineage>
</organism>
<proteinExistence type="inferred from homology"/>
<evidence type="ECO:0000256" key="1">
    <source>
        <dbReference type="ARBA" id="ARBA00006056"/>
    </source>
</evidence>
<keyword evidence="2" id="KW-0560">Oxidoreductase</keyword>
<name>A0A8J6HCG0_TENMO</name>
<reference evidence="3" key="1">
    <citation type="journal article" date="2020" name="J Insects Food Feed">
        <title>The yellow mealworm (Tenebrio molitor) genome: a resource for the emerging insects as food and feed industry.</title>
        <authorList>
            <person name="Eriksson T."/>
            <person name="Andere A."/>
            <person name="Kelstrup H."/>
            <person name="Emery V."/>
            <person name="Picard C."/>
        </authorList>
    </citation>
    <scope>NUCLEOTIDE SEQUENCE</scope>
    <source>
        <strain evidence="3">Stoneville</strain>
        <tissue evidence="3">Whole head</tissue>
    </source>
</reference>
<evidence type="ECO:0000313" key="3">
    <source>
        <dbReference type="EMBL" id="KAH0811846.1"/>
    </source>
</evidence>
<dbReference type="InterPro" id="IPR036111">
    <property type="entry name" value="Mal/L-sulfo/L-lacto_DH-like_sf"/>
</dbReference>
<dbReference type="SUPFAM" id="SSF89733">
    <property type="entry name" value="L-sulfolactate dehydrogenase-like"/>
    <property type="match status" value="6"/>
</dbReference>
<dbReference type="PANTHER" id="PTHR11091">
    <property type="entry name" value="OXIDOREDUCTASE-RELATED"/>
    <property type="match status" value="1"/>
</dbReference>
<keyword evidence="4" id="KW-1185">Reference proteome</keyword>
<protein>
    <recommendedName>
        <fullName evidence="5">Malate dehydrogenase</fullName>
    </recommendedName>
</protein>
<dbReference type="Gene3D" id="1.10.1530.10">
    <property type="match status" value="6"/>
</dbReference>
<evidence type="ECO:0000313" key="4">
    <source>
        <dbReference type="Proteomes" id="UP000719412"/>
    </source>
</evidence>
<evidence type="ECO:0008006" key="5">
    <source>
        <dbReference type="Google" id="ProtNLM"/>
    </source>
</evidence>
<gene>
    <name evidence="3" type="ORF">GEV33_010944</name>
</gene>